<dbReference type="PANTHER" id="PTHR32494">
    <property type="entry name" value="ALLANTOATE DEIMINASE-RELATED"/>
    <property type="match status" value="1"/>
</dbReference>
<dbReference type="NCBIfam" id="NF006771">
    <property type="entry name" value="PRK09290.1-5"/>
    <property type="match status" value="1"/>
</dbReference>
<dbReference type="GO" id="GO:0016787">
    <property type="term" value="F:hydrolase activity"/>
    <property type="evidence" value="ECO:0007669"/>
    <property type="project" value="UniProtKB-KW"/>
</dbReference>
<proteinExistence type="inferred from homology"/>
<dbReference type="InterPro" id="IPR002933">
    <property type="entry name" value="Peptidase_M20"/>
</dbReference>
<evidence type="ECO:0000256" key="2">
    <source>
        <dbReference type="ARBA" id="ARBA00022801"/>
    </source>
</evidence>
<keyword evidence="5" id="KW-1185">Reference proteome</keyword>
<dbReference type="SUPFAM" id="SSF55031">
    <property type="entry name" value="Bacterial exopeptidase dimerisation domain"/>
    <property type="match status" value="1"/>
</dbReference>
<dbReference type="NCBIfam" id="NF009527">
    <property type="entry name" value="PRK12891.1"/>
    <property type="match status" value="1"/>
</dbReference>
<dbReference type="InterPro" id="IPR010158">
    <property type="entry name" value="Amidase_Cbmase"/>
</dbReference>
<reference evidence="4 5" key="1">
    <citation type="submission" date="2024-04" db="EMBL/GenBank/DDBJ databases">
        <title>Draft genome sequence of Sessilibacter corallicola NBRC 116591.</title>
        <authorList>
            <person name="Miyakawa T."/>
            <person name="Kusuya Y."/>
            <person name="Miura T."/>
        </authorList>
    </citation>
    <scope>NUCLEOTIDE SEQUENCE [LARGE SCALE GENOMIC DNA]</scope>
    <source>
        <strain evidence="4 5">KU-00831-HH</strain>
    </source>
</reference>
<dbReference type="InterPro" id="IPR011650">
    <property type="entry name" value="Peptidase_M20_dimer"/>
</dbReference>
<dbReference type="Gene3D" id="3.40.630.10">
    <property type="entry name" value="Zn peptidases"/>
    <property type="match status" value="1"/>
</dbReference>
<name>A0ABQ0A3X4_9GAMM</name>
<protein>
    <submittedName>
        <fullName evidence="4">Zn-dependent hydrolase</fullName>
    </submittedName>
</protein>
<comment type="similarity">
    <text evidence="1">Belongs to the peptidase M20 family.</text>
</comment>
<evidence type="ECO:0000313" key="4">
    <source>
        <dbReference type="EMBL" id="GAA6166342.1"/>
    </source>
</evidence>
<dbReference type="CDD" id="cd03884">
    <property type="entry name" value="M20_bAS"/>
    <property type="match status" value="1"/>
</dbReference>
<feature type="domain" description="Peptidase M20 dimerisation" evidence="3">
    <location>
        <begin position="211"/>
        <end position="313"/>
    </location>
</feature>
<evidence type="ECO:0000259" key="3">
    <source>
        <dbReference type="Pfam" id="PF07687"/>
    </source>
</evidence>
<comment type="caution">
    <text evidence="4">The sequence shown here is derived from an EMBL/GenBank/DDBJ whole genome shotgun (WGS) entry which is preliminary data.</text>
</comment>
<dbReference type="SUPFAM" id="SSF53187">
    <property type="entry name" value="Zn-dependent exopeptidases"/>
    <property type="match status" value="1"/>
</dbReference>
<dbReference type="EMBL" id="BAABWN010000001">
    <property type="protein sequence ID" value="GAA6166342.1"/>
    <property type="molecule type" value="Genomic_DNA"/>
</dbReference>
<dbReference type="PANTHER" id="PTHR32494:SF5">
    <property type="entry name" value="ALLANTOATE AMIDOHYDROLASE"/>
    <property type="match status" value="1"/>
</dbReference>
<organism evidence="4 5">
    <name type="scientific">Sessilibacter corallicola</name>
    <dbReference type="NCBI Taxonomy" id="2904075"/>
    <lineage>
        <taxon>Bacteria</taxon>
        <taxon>Pseudomonadati</taxon>
        <taxon>Pseudomonadota</taxon>
        <taxon>Gammaproteobacteria</taxon>
        <taxon>Cellvibrionales</taxon>
        <taxon>Cellvibrionaceae</taxon>
        <taxon>Sessilibacter</taxon>
    </lineage>
</organism>
<evidence type="ECO:0000256" key="1">
    <source>
        <dbReference type="ARBA" id="ARBA00006153"/>
    </source>
</evidence>
<accession>A0ABQ0A3X4</accession>
<dbReference type="NCBIfam" id="NF006769">
    <property type="entry name" value="PRK09290.1-3"/>
    <property type="match status" value="1"/>
</dbReference>
<dbReference type="Proteomes" id="UP001465153">
    <property type="component" value="Unassembled WGS sequence"/>
</dbReference>
<dbReference type="Gene3D" id="3.30.70.360">
    <property type="match status" value="1"/>
</dbReference>
<keyword evidence="2 4" id="KW-0378">Hydrolase</keyword>
<dbReference type="Pfam" id="PF01546">
    <property type="entry name" value="Peptidase_M20"/>
    <property type="match status" value="1"/>
</dbReference>
<dbReference type="Pfam" id="PF07687">
    <property type="entry name" value="M20_dimer"/>
    <property type="match status" value="1"/>
</dbReference>
<dbReference type="PIRSF" id="PIRSF001235">
    <property type="entry name" value="Amidase_carbamoylase"/>
    <property type="match status" value="1"/>
</dbReference>
<sequence>MTTQLTVNGNRLWQSLMDLAELGATPAGGCNRQALTDLDRQARDLFIQWCTDAGCSIKIDTMGNIFAQRPGRNNNLPPVVTGSHIDTQPTGGKFDGVYGVLAGLEVIRSLNDHGIETEAPIEASVWTNEEGARFSPAMIGSGVWCGEFDVQYGHSRTDKSGKTIGEELARINYLGEIPCEPRPIKGFIEVHIEQGPILEAEALQIGVVEGVQGIYWYDLTLHGTPVHAGPTPMNVRHDPFMVLPDIINELYQLIEQYGPDSRITFGDIKAEPGARNTVPEKITLAVDIRHPKQAILDELDAKFRETINNHCEKKLFNYNIRDEWRSPAVQFSKTCVDAISNATQNLGLTHKHMFSGAGHDSVYISRKAPTAMIFIPCKDGISHNEAEYATPEDIEAGANVLLNTMVSLANS</sequence>
<dbReference type="RefSeq" id="WP_353301304.1">
    <property type="nucleotide sequence ID" value="NZ_BAABWN010000001.1"/>
</dbReference>
<evidence type="ECO:0000313" key="5">
    <source>
        <dbReference type="Proteomes" id="UP001465153"/>
    </source>
</evidence>
<dbReference type="NCBIfam" id="TIGR01879">
    <property type="entry name" value="hydantase"/>
    <property type="match status" value="1"/>
</dbReference>
<dbReference type="InterPro" id="IPR036264">
    <property type="entry name" value="Bact_exopeptidase_dim_dom"/>
</dbReference>
<gene>
    <name evidence="4" type="ORF">NBRC116591_01520</name>
</gene>